<evidence type="ECO:0000256" key="6">
    <source>
        <dbReference type="ARBA" id="ARBA00022694"/>
    </source>
</evidence>
<keyword evidence="2 10" id="KW-0963">Cytoplasm</keyword>
<dbReference type="AlphaFoldDB" id="A0A086IZT7"/>
<proteinExistence type="inferred from homology"/>
<dbReference type="InterPro" id="IPR030382">
    <property type="entry name" value="MeTrfase_TRM5/TYW2"/>
</dbReference>
<comment type="subunit">
    <text evidence="10">Monomer.</text>
</comment>
<feature type="binding site" evidence="10">
    <location>
        <position position="332"/>
    </location>
    <ligand>
        <name>S-adenosyl-L-methionine</name>
        <dbReference type="ChEBI" id="CHEBI:59789"/>
    </ligand>
</feature>
<dbReference type="SUPFAM" id="SSF53335">
    <property type="entry name" value="S-adenosyl-L-methionine-dependent methyltransferases"/>
    <property type="match status" value="1"/>
</dbReference>
<keyword evidence="5 10" id="KW-0949">S-adenosyl-L-methionine</keyword>
<evidence type="ECO:0000313" key="12">
    <source>
        <dbReference type="EMBL" id="KFG25405.1"/>
    </source>
</evidence>
<evidence type="ECO:0000259" key="11">
    <source>
        <dbReference type="PROSITE" id="PS51684"/>
    </source>
</evidence>
<dbReference type="GO" id="GO:0052906">
    <property type="term" value="F:tRNA (guanine(37)-N1)-methyltransferase activity"/>
    <property type="evidence" value="ECO:0007669"/>
    <property type="project" value="UniProtKB-UniRule"/>
</dbReference>
<protein>
    <recommendedName>
        <fullName evidence="10">tRNA (guanine(37)-N1)-methyltransferase</fullName>
        <ecNumber evidence="10">2.1.1.228</ecNumber>
    </recommendedName>
    <alternativeName>
        <fullName evidence="10">M1G-methyltransferase</fullName>
    </alternativeName>
    <alternativeName>
        <fullName evidence="10">tRNA [GM37] methyltransferase</fullName>
    </alternativeName>
    <alternativeName>
        <fullName evidence="10">tRNA methyltransferase 5</fullName>
    </alternativeName>
</protein>
<name>A0A086IZT7_NEMA1</name>
<evidence type="ECO:0000313" key="13">
    <source>
        <dbReference type="Proteomes" id="UP000054524"/>
    </source>
</evidence>
<comment type="similarity">
    <text evidence="1">Belongs to the class I-like SAM-binding methyltransferase superfamily. TRM5/TYW2 family.</text>
</comment>
<feature type="binding site" evidence="10">
    <location>
        <begin position="305"/>
        <end position="306"/>
    </location>
    <ligand>
        <name>S-adenosyl-L-methionine</name>
        <dbReference type="ChEBI" id="CHEBI:59789"/>
    </ligand>
</feature>
<evidence type="ECO:0000256" key="2">
    <source>
        <dbReference type="ARBA" id="ARBA00022490"/>
    </source>
</evidence>
<keyword evidence="3 10" id="KW-0489">Methyltransferase</keyword>
<keyword evidence="4 10" id="KW-0808">Transferase</keyword>
<organism evidence="12 13">
    <name type="scientific">Nematocida ausubeli (strain ATCC PRA-371 / ERTm2)</name>
    <name type="common">Nematode killer fungus</name>
    <dbReference type="NCBI Taxonomy" id="1913371"/>
    <lineage>
        <taxon>Eukaryota</taxon>
        <taxon>Fungi</taxon>
        <taxon>Fungi incertae sedis</taxon>
        <taxon>Microsporidia</taxon>
        <taxon>Nematocida</taxon>
    </lineage>
</organism>
<reference evidence="12 13" key="1">
    <citation type="journal article" date="2014" name="Genome Announc.">
        <title>Genome Sequence of the Microsporidian Species Nematocida sp1 Strain ERTm6 (ATCC PRA-372).</title>
        <authorList>
            <person name="Bakowski M.A."/>
            <person name="Priest M."/>
            <person name="Young S."/>
            <person name="Cuomo C.A."/>
            <person name="Troemel E.R."/>
        </authorList>
    </citation>
    <scope>NUCLEOTIDE SEQUENCE [LARGE SCALE GENOMIC DNA]</scope>
    <source>
        <strain evidence="12 13">ERTm6</strain>
    </source>
</reference>
<comment type="catalytic activity">
    <reaction evidence="9 10">
        <text>guanosine(37) in tRNA + S-adenosyl-L-methionine = N(1)-methylguanosine(37) in tRNA + S-adenosyl-L-homocysteine + H(+)</text>
        <dbReference type="Rhea" id="RHEA:36899"/>
        <dbReference type="Rhea" id="RHEA-COMP:10145"/>
        <dbReference type="Rhea" id="RHEA-COMP:10147"/>
        <dbReference type="ChEBI" id="CHEBI:15378"/>
        <dbReference type="ChEBI" id="CHEBI:57856"/>
        <dbReference type="ChEBI" id="CHEBI:59789"/>
        <dbReference type="ChEBI" id="CHEBI:73542"/>
        <dbReference type="ChEBI" id="CHEBI:74269"/>
        <dbReference type="EC" id="2.1.1.228"/>
    </reaction>
</comment>
<feature type="binding site" evidence="10">
    <location>
        <position position="223"/>
    </location>
    <ligand>
        <name>S-adenosyl-L-methionine</name>
        <dbReference type="ChEBI" id="CHEBI:59789"/>
    </ligand>
</feature>
<dbReference type="HOGENOM" id="CLU_022610_2_0_1"/>
<dbReference type="HAMAP" id="MF_03152">
    <property type="entry name" value="TRM5"/>
    <property type="match status" value="1"/>
</dbReference>
<keyword evidence="8 10" id="KW-0539">Nucleus</keyword>
<evidence type="ECO:0000256" key="10">
    <source>
        <dbReference type="HAMAP-Rule" id="MF_03152"/>
    </source>
</evidence>
<sequence>MSTERVTECFQNEEQNKIYNSVLKGDYSERIPCKVLKIAREDIKDVLKTEKNILRMERVPRILDSSIFQETNKKRGVHIEADIPHKKADGSWIILNSHAEKGFPAMLVLSYEYFTHNELLKKAGINENEYQSSYNRVGSIIHLNLKEESLKHKEIISITLLNKIKDCNTVLRKKSNIENVFRNIEIEHLQGAPSYKTVHRENGLRFSIDYDKVYWNSKLQKEREILSKQIHREETVCDMFCGVGPFSILALSKGAEVWANDLNPASIVNFKESIILNRKTLGLDDVESSIWDEGLEDRIHLYNLDAHDFLMKATEEKKKISPSPQFNHYILNLPELTLTFIKHFRELEIATTPLQAGKATVHAYFFVRTNESALEKIEKEMGRKVEGTERLVRKVSPSKEMWVVSFTLVK</sequence>
<dbReference type="EMBL" id="AKIJ01000005">
    <property type="protein sequence ID" value="KFG25405.1"/>
    <property type="molecule type" value="Genomic_DNA"/>
</dbReference>
<dbReference type="Pfam" id="PF02475">
    <property type="entry name" value="TRM5-TYW2_MTfase"/>
    <property type="match status" value="1"/>
</dbReference>
<dbReference type="CDD" id="cd02440">
    <property type="entry name" value="AdoMet_MTases"/>
    <property type="match status" value="1"/>
</dbReference>
<dbReference type="InterPro" id="IPR029063">
    <property type="entry name" value="SAM-dependent_MTases_sf"/>
</dbReference>
<dbReference type="InterPro" id="IPR056744">
    <property type="entry name" value="TRM5/TYW2-like_N"/>
</dbReference>
<evidence type="ECO:0000256" key="3">
    <source>
        <dbReference type="ARBA" id="ARBA00022603"/>
    </source>
</evidence>
<dbReference type="GO" id="GO:0005634">
    <property type="term" value="C:nucleus"/>
    <property type="evidence" value="ECO:0007669"/>
    <property type="project" value="UniProtKB-SubCell"/>
</dbReference>
<accession>A0A086IZT7</accession>
<keyword evidence="6 10" id="KW-0819">tRNA processing</keyword>
<dbReference type="GO" id="GO:0070901">
    <property type="term" value="P:mitochondrial tRNA methylation"/>
    <property type="evidence" value="ECO:0007669"/>
    <property type="project" value="UniProtKB-ARBA"/>
</dbReference>
<dbReference type="EC" id="2.1.1.228" evidence="10"/>
<dbReference type="PROSITE" id="PS51684">
    <property type="entry name" value="SAM_MT_TRM5_TYW2"/>
    <property type="match status" value="1"/>
</dbReference>
<dbReference type="InterPro" id="IPR056743">
    <property type="entry name" value="TRM5-TYW2-like_MTfase"/>
</dbReference>
<evidence type="ECO:0000256" key="1">
    <source>
        <dbReference type="ARBA" id="ARBA00009775"/>
    </source>
</evidence>
<feature type="binding site" evidence="10">
    <location>
        <begin position="261"/>
        <end position="262"/>
    </location>
    <ligand>
        <name>S-adenosyl-L-methionine</name>
        <dbReference type="ChEBI" id="CHEBI:59789"/>
    </ligand>
</feature>
<evidence type="ECO:0000256" key="8">
    <source>
        <dbReference type="ARBA" id="ARBA00023242"/>
    </source>
</evidence>
<dbReference type="Gene3D" id="3.40.50.150">
    <property type="entry name" value="Vaccinia Virus protein VP39"/>
    <property type="match status" value="1"/>
</dbReference>
<dbReference type="InterPro" id="IPR025792">
    <property type="entry name" value="tRNA_Gua_MeTrfase_euk"/>
</dbReference>
<comment type="subcellular location">
    <subcellularLocation>
        <location evidence="10">Mitochondrion matrix</location>
    </subcellularLocation>
    <subcellularLocation>
        <location evidence="10">Nucleus</location>
    </subcellularLocation>
    <subcellularLocation>
        <location evidence="10">Cytoplasm</location>
    </subcellularLocation>
    <text evidence="10">Predominantly in the mitochondria and in the nucleus.</text>
</comment>
<dbReference type="FunFam" id="3.30.300.110:FF:000001">
    <property type="entry name" value="tRNA (guanine(37)-N1)-methyltransferase"/>
    <property type="match status" value="1"/>
</dbReference>
<keyword evidence="7 10" id="KW-0496">Mitochondrion</keyword>
<dbReference type="Proteomes" id="UP000054524">
    <property type="component" value="Unassembled WGS sequence"/>
</dbReference>
<dbReference type="Pfam" id="PF25133">
    <property type="entry name" value="TYW2_N_2"/>
    <property type="match status" value="1"/>
</dbReference>
<dbReference type="PANTHER" id="PTHR23245:SF36">
    <property type="entry name" value="TRNA (GUANINE(37)-N1)-METHYLTRANSFERASE"/>
    <property type="match status" value="1"/>
</dbReference>
<comment type="function">
    <text evidence="10">Specifically methylates the N1 position of guanosine-37 in various cytoplasmic and mitochondrial tRNAs. Methylation is not dependent on the nature of the nucleoside 5' of the target nucleoside. This is the first step in the biosynthesis of wybutosine (yW), a modified base adjacent to the anticodon of tRNAs and required for accurate decoding.</text>
</comment>
<evidence type="ECO:0000256" key="5">
    <source>
        <dbReference type="ARBA" id="ARBA00022691"/>
    </source>
</evidence>
<gene>
    <name evidence="10" type="primary">TRM5</name>
    <name evidence="12" type="ORF">NESG_02179</name>
</gene>
<dbReference type="GO" id="GO:0005759">
    <property type="term" value="C:mitochondrial matrix"/>
    <property type="evidence" value="ECO:0007669"/>
    <property type="project" value="UniProtKB-SubCell"/>
</dbReference>
<keyword evidence="13" id="KW-1185">Reference proteome</keyword>
<comment type="similarity">
    <text evidence="10">Belongs to the TRM5 / TYW2 family.</text>
</comment>
<feature type="domain" description="SAM-dependent methyltransferase TRM5/TYW2-type" evidence="11">
    <location>
        <begin position="134"/>
        <end position="410"/>
    </location>
</feature>
<dbReference type="PANTHER" id="PTHR23245">
    <property type="entry name" value="TRNA METHYLTRANSFERASE"/>
    <property type="match status" value="1"/>
</dbReference>
<dbReference type="GO" id="GO:0002939">
    <property type="term" value="P:tRNA N1-guanine methylation"/>
    <property type="evidence" value="ECO:0007669"/>
    <property type="project" value="TreeGrafter"/>
</dbReference>
<evidence type="ECO:0000256" key="9">
    <source>
        <dbReference type="ARBA" id="ARBA00047783"/>
    </source>
</evidence>
<evidence type="ECO:0000256" key="4">
    <source>
        <dbReference type="ARBA" id="ARBA00022679"/>
    </source>
</evidence>
<comment type="caution">
    <text evidence="12">The sequence shown here is derived from an EMBL/GenBank/DDBJ whole genome shotgun (WGS) entry which is preliminary data.</text>
</comment>
<evidence type="ECO:0000256" key="7">
    <source>
        <dbReference type="ARBA" id="ARBA00023128"/>
    </source>
</evidence>
<dbReference type="Gene3D" id="3.30.300.110">
    <property type="entry name" value="Met-10+ protein-like domains"/>
    <property type="match status" value="1"/>
</dbReference>